<evidence type="ECO:0000313" key="1">
    <source>
        <dbReference type="EMBL" id="GAA4401958.1"/>
    </source>
</evidence>
<dbReference type="Proteomes" id="UP001500635">
    <property type="component" value="Unassembled WGS sequence"/>
</dbReference>
<accession>A0ABP8K8T0</accession>
<dbReference type="EMBL" id="BAABFR010000092">
    <property type="protein sequence ID" value="GAA4401958.1"/>
    <property type="molecule type" value="Genomic_DNA"/>
</dbReference>
<name>A0ABP8K8T0_9ACTN</name>
<comment type="caution">
    <text evidence="1">The sequence shown here is derived from an EMBL/GenBank/DDBJ whole genome shotgun (WGS) entry which is preliminary data.</text>
</comment>
<dbReference type="RefSeq" id="WP_344999767.1">
    <property type="nucleotide sequence ID" value="NZ_BAABFR010000092.1"/>
</dbReference>
<gene>
    <name evidence="1" type="ORF">GCM10023147_42080</name>
</gene>
<reference evidence="2" key="1">
    <citation type="journal article" date="2019" name="Int. J. Syst. Evol. Microbiol.">
        <title>The Global Catalogue of Microorganisms (GCM) 10K type strain sequencing project: providing services to taxonomists for standard genome sequencing and annotation.</title>
        <authorList>
            <consortium name="The Broad Institute Genomics Platform"/>
            <consortium name="The Broad Institute Genome Sequencing Center for Infectious Disease"/>
            <person name="Wu L."/>
            <person name="Ma J."/>
        </authorList>
    </citation>
    <scope>NUCLEOTIDE SEQUENCE [LARGE SCALE GENOMIC DNA]</scope>
    <source>
        <strain evidence="2">JCM 17688</strain>
    </source>
</reference>
<evidence type="ECO:0008006" key="3">
    <source>
        <dbReference type="Google" id="ProtNLM"/>
    </source>
</evidence>
<sequence>MNSHPDARRDHCPLWDLDACITPETREHADAAIAIVDARVRETSGPQEQL</sequence>
<proteinExistence type="predicted"/>
<keyword evidence="2" id="KW-1185">Reference proteome</keyword>
<evidence type="ECO:0000313" key="2">
    <source>
        <dbReference type="Proteomes" id="UP001500635"/>
    </source>
</evidence>
<organism evidence="1 2">
    <name type="scientific">Tsukamurella soli</name>
    <dbReference type="NCBI Taxonomy" id="644556"/>
    <lineage>
        <taxon>Bacteria</taxon>
        <taxon>Bacillati</taxon>
        <taxon>Actinomycetota</taxon>
        <taxon>Actinomycetes</taxon>
        <taxon>Mycobacteriales</taxon>
        <taxon>Tsukamurellaceae</taxon>
        <taxon>Tsukamurella</taxon>
    </lineage>
</organism>
<protein>
    <recommendedName>
        <fullName evidence="3">Oligoendopeptidase F</fullName>
    </recommendedName>
</protein>